<evidence type="ECO:0000313" key="7">
    <source>
        <dbReference type="EnsemblPlants" id="AET3Gv21181800.1"/>
    </source>
</evidence>
<dbReference type="Proteomes" id="UP000015105">
    <property type="component" value="Chromosome 3D"/>
</dbReference>
<proteinExistence type="inferred from homology"/>
<reference evidence="7" key="5">
    <citation type="journal article" date="2021" name="G3 (Bethesda)">
        <title>Aegilops tauschii genome assembly Aet v5.0 features greater sequence contiguity and improved annotation.</title>
        <authorList>
            <person name="Wang L."/>
            <person name="Zhu T."/>
            <person name="Rodriguez J.C."/>
            <person name="Deal K.R."/>
            <person name="Dubcovsky J."/>
            <person name="McGuire P.E."/>
            <person name="Lux T."/>
            <person name="Spannagl M."/>
            <person name="Mayer K.F.X."/>
            <person name="Baldrich P."/>
            <person name="Meyers B.C."/>
            <person name="Huo N."/>
            <person name="Gu Y.Q."/>
            <person name="Zhou H."/>
            <person name="Devos K.M."/>
            <person name="Bennetzen J.L."/>
            <person name="Unver T."/>
            <person name="Budak H."/>
            <person name="Gulick P.J."/>
            <person name="Galiba G."/>
            <person name="Kalapos B."/>
            <person name="Nelson D.R."/>
            <person name="Li P."/>
            <person name="You F.M."/>
            <person name="Luo M.C."/>
            <person name="Dvorak J."/>
        </authorList>
    </citation>
    <scope>NUCLEOTIDE SEQUENCE [LARGE SCALE GENOMIC DNA]</scope>
    <source>
        <strain evidence="7">cv. AL8/78</strain>
    </source>
</reference>
<dbReference type="InterPro" id="IPR036249">
    <property type="entry name" value="Thioredoxin-like_sf"/>
</dbReference>
<dbReference type="PANTHER" id="PTHR11260">
    <property type="entry name" value="GLUTATHIONE S-TRANSFERASE, GST, SUPERFAMILY, GST DOMAIN CONTAINING"/>
    <property type="match status" value="1"/>
</dbReference>
<dbReference type="InterPro" id="IPR004046">
    <property type="entry name" value="GST_C"/>
</dbReference>
<sequence>SREDTATKHPLTHINSTTHSYQPAVTGFEFKVQNLEAKMSETVKVMSTFGSIYGHRPEVALRLKGIPYELLLEDLPNNKSELLLTHNPVHKLVPVLLHGDKSICESLIIVEYIDEAFEGPRLLPADPYERATARFWAQFIDQKFARPFWMSICMADGDKEEEENFLKEAKKNLLLLEGQLKGNRFFGGNSIGLVDIAASGLARWLGAFEEISGVNLLTDEQFPALCRWAKEYAGDERAKECLPNMDELVAKITAVKKKFLAMAEVQK</sequence>
<dbReference type="FunFam" id="1.20.1050.10:FF:000012">
    <property type="entry name" value="Tau class glutathione S-transferase"/>
    <property type="match status" value="1"/>
</dbReference>
<dbReference type="InterPro" id="IPR010987">
    <property type="entry name" value="Glutathione-S-Trfase_C-like"/>
</dbReference>
<dbReference type="AlphaFoldDB" id="A0A453GSE9"/>
<dbReference type="CDD" id="cd03185">
    <property type="entry name" value="GST_C_Tau"/>
    <property type="match status" value="1"/>
</dbReference>
<dbReference type="InterPro" id="IPR045073">
    <property type="entry name" value="Omega/Tau-like"/>
</dbReference>
<dbReference type="GO" id="GO:0005737">
    <property type="term" value="C:cytoplasm"/>
    <property type="evidence" value="ECO:0007669"/>
    <property type="project" value="TreeGrafter"/>
</dbReference>
<reference evidence="8" key="1">
    <citation type="journal article" date="2014" name="Science">
        <title>Ancient hybridizations among the ancestral genomes of bread wheat.</title>
        <authorList>
            <consortium name="International Wheat Genome Sequencing Consortium,"/>
            <person name="Marcussen T."/>
            <person name="Sandve S.R."/>
            <person name="Heier L."/>
            <person name="Spannagl M."/>
            <person name="Pfeifer M."/>
            <person name="Jakobsen K.S."/>
            <person name="Wulff B.B."/>
            <person name="Steuernagel B."/>
            <person name="Mayer K.F."/>
            <person name="Olsen O.A."/>
        </authorList>
    </citation>
    <scope>NUCLEOTIDE SEQUENCE [LARGE SCALE GENOMIC DNA]</scope>
    <source>
        <strain evidence="8">cv. AL8/78</strain>
    </source>
</reference>
<dbReference type="STRING" id="200361.A0A453GSE9"/>
<dbReference type="InterPro" id="IPR045074">
    <property type="entry name" value="GST_C_Tau"/>
</dbReference>
<evidence type="ECO:0000256" key="4">
    <source>
        <dbReference type="RuleBase" id="RU003494"/>
    </source>
</evidence>
<dbReference type="SUPFAM" id="SSF47616">
    <property type="entry name" value="GST C-terminal domain-like"/>
    <property type="match status" value="1"/>
</dbReference>
<comment type="similarity">
    <text evidence="4">Belongs to the GST superfamily.</text>
</comment>
<evidence type="ECO:0000259" key="6">
    <source>
        <dbReference type="PROSITE" id="PS50405"/>
    </source>
</evidence>
<dbReference type="EC" id="2.5.1.18" evidence="1"/>
<keyword evidence="8" id="KW-1185">Reference proteome</keyword>
<dbReference type="InterPro" id="IPR004045">
    <property type="entry name" value="Glutathione_S-Trfase_N"/>
</dbReference>
<dbReference type="SUPFAM" id="SSF52833">
    <property type="entry name" value="Thioredoxin-like"/>
    <property type="match status" value="1"/>
</dbReference>
<name>A0A453GSE9_AEGTS</name>
<reference evidence="7" key="3">
    <citation type="journal article" date="2017" name="Nature">
        <title>Genome sequence of the progenitor of the wheat D genome Aegilops tauschii.</title>
        <authorList>
            <person name="Luo M.C."/>
            <person name="Gu Y.Q."/>
            <person name="Puiu D."/>
            <person name="Wang H."/>
            <person name="Twardziok S.O."/>
            <person name="Deal K.R."/>
            <person name="Huo N."/>
            <person name="Zhu T."/>
            <person name="Wang L."/>
            <person name="Wang Y."/>
            <person name="McGuire P.E."/>
            <person name="Liu S."/>
            <person name="Long H."/>
            <person name="Ramasamy R.K."/>
            <person name="Rodriguez J.C."/>
            <person name="Van S.L."/>
            <person name="Yuan L."/>
            <person name="Wang Z."/>
            <person name="Xia Z."/>
            <person name="Xiao L."/>
            <person name="Anderson O.D."/>
            <person name="Ouyang S."/>
            <person name="Liang Y."/>
            <person name="Zimin A.V."/>
            <person name="Pertea G."/>
            <person name="Qi P."/>
            <person name="Bennetzen J.L."/>
            <person name="Dai X."/>
            <person name="Dawson M.W."/>
            <person name="Muller H.G."/>
            <person name="Kugler K."/>
            <person name="Rivarola-Duarte L."/>
            <person name="Spannagl M."/>
            <person name="Mayer K.F.X."/>
            <person name="Lu F.H."/>
            <person name="Bevan M.W."/>
            <person name="Leroy P."/>
            <person name="Li P."/>
            <person name="You F.M."/>
            <person name="Sun Q."/>
            <person name="Liu Z."/>
            <person name="Lyons E."/>
            <person name="Wicker T."/>
            <person name="Salzberg S.L."/>
            <person name="Devos K.M."/>
            <person name="Dvorak J."/>
        </authorList>
    </citation>
    <scope>NUCLEOTIDE SEQUENCE [LARGE SCALE GENOMIC DNA]</scope>
    <source>
        <strain evidence="7">cv. AL8/78</strain>
    </source>
</reference>
<evidence type="ECO:0000256" key="1">
    <source>
        <dbReference type="ARBA" id="ARBA00012452"/>
    </source>
</evidence>
<dbReference type="SFLD" id="SFLDG00358">
    <property type="entry name" value="Main_(cytGST)"/>
    <property type="match status" value="1"/>
</dbReference>
<dbReference type="PROSITE" id="PS50404">
    <property type="entry name" value="GST_NTER"/>
    <property type="match status" value="1"/>
</dbReference>
<feature type="domain" description="GST C-terminal" evidence="6">
    <location>
        <begin position="126"/>
        <end position="252"/>
    </location>
</feature>
<evidence type="ECO:0000256" key="3">
    <source>
        <dbReference type="ARBA" id="ARBA00047960"/>
    </source>
</evidence>
<comment type="catalytic activity">
    <reaction evidence="3">
        <text>RX + glutathione = an S-substituted glutathione + a halide anion + H(+)</text>
        <dbReference type="Rhea" id="RHEA:16437"/>
        <dbReference type="ChEBI" id="CHEBI:15378"/>
        <dbReference type="ChEBI" id="CHEBI:16042"/>
        <dbReference type="ChEBI" id="CHEBI:17792"/>
        <dbReference type="ChEBI" id="CHEBI:57925"/>
        <dbReference type="ChEBI" id="CHEBI:90779"/>
        <dbReference type="EC" id="2.5.1.18"/>
    </reaction>
</comment>
<dbReference type="Gramene" id="AET3Gv21181800.1">
    <property type="protein sequence ID" value="AET3Gv21181800.1"/>
    <property type="gene ID" value="AET3Gv21181800"/>
</dbReference>
<dbReference type="Gene3D" id="1.20.1050.10">
    <property type="match status" value="1"/>
</dbReference>
<reference evidence="7" key="4">
    <citation type="submission" date="2019-03" db="UniProtKB">
        <authorList>
            <consortium name="EnsemblPlants"/>
        </authorList>
    </citation>
    <scope>IDENTIFICATION</scope>
</reference>
<feature type="domain" description="GST N-terminal" evidence="5">
    <location>
        <begin position="41"/>
        <end position="121"/>
    </location>
</feature>
<dbReference type="SFLD" id="SFLDG01152">
    <property type="entry name" value="Main.3:_Omega-_and_Tau-like"/>
    <property type="match status" value="1"/>
</dbReference>
<dbReference type="PROSITE" id="PS50405">
    <property type="entry name" value="GST_CTER"/>
    <property type="match status" value="1"/>
</dbReference>
<dbReference type="Gene3D" id="3.40.30.10">
    <property type="entry name" value="Glutaredoxin"/>
    <property type="match status" value="1"/>
</dbReference>
<dbReference type="GO" id="GO:0006749">
    <property type="term" value="P:glutathione metabolic process"/>
    <property type="evidence" value="ECO:0007669"/>
    <property type="project" value="InterPro"/>
</dbReference>
<evidence type="ECO:0000256" key="2">
    <source>
        <dbReference type="ARBA" id="ARBA00022679"/>
    </source>
</evidence>
<dbReference type="GO" id="GO:0004364">
    <property type="term" value="F:glutathione transferase activity"/>
    <property type="evidence" value="ECO:0007669"/>
    <property type="project" value="UniProtKB-EC"/>
</dbReference>
<evidence type="ECO:0000313" key="8">
    <source>
        <dbReference type="Proteomes" id="UP000015105"/>
    </source>
</evidence>
<organism evidence="7 8">
    <name type="scientific">Aegilops tauschii subsp. strangulata</name>
    <name type="common">Goatgrass</name>
    <dbReference type="NCBI Taxonomy" id="200361"/>
    <lineage>
        <taxon>Eukaryota</taxon>
        <taxon>Viridiplantae</taxon>
        <taxon>Streptophyta</taxon>
        <taxon>Embryophyta</taxon>
        <taxon>Tracheophyta</taxon>
        <taxon>Spermatophyta</taxon>
        <taxon>Magnoliopsida</taxon>
        <taxon>Liliopsida</taxon>
        <taxon>Poales</taxon>
        <taxon>Poaceae</taxon>
        <taxon>BOP clade</taxon>
        <taxon>Pooideae</taxon>
        <taxon>Triticodae</taxon>
        <taxon>Triticeae</taxon>
        <taxon>Triticinae</taxon>
        <taxon>Aegilops</taxon>
    </lineage>
</organism>
<dbReference type="Pfam" id="PF02798">
    <property type="entry name" value="GST_N"/>
    <property type="match status" value="1"/>
</dbReference>
<dbReference type="PANTHER" id="PTHR11260:SF704">
    <property type="entry name" value="GLUTATHIONE TRANSFERASE"/>
    <property type="match status" value="1"/>
</dbReference>
<dbReference type="InterPro" id="IPR040079">
    <property type="entry name" value="Glutathione_S-Trfase"/>
</dbReference>
<accession>A0A453GSE9</accession>
<evidence type="ECO:0000259" key="5">
    <source>
        <dbReference type="PROSITE" id="PS50404"/>
    </source>
</evidence>
<reference evidence="8" key="2">
    <citation type="journal article" date="2017" name="Nat. Plants">
        <title>The Aegilops tauschii genome reveals multiple impacts of transposons.</title>
        <authorList>
            <person name="Zhao G."/>
            <person name="Zou C."/>
            <person name="Li K."/>
            <person name="Wang K."/>
            <person name="Li T."/>
            <person name="Gao L."/>
            <person name="Zhang X."/>
            <person name="Wang H."/>
            <person name="Yang Z."/>
            <person name="Liu X."/>
            <person name="Jiang W."/>
            <person name="Mao L."/>
            <person name="Kong X."/>
            <person name="Jiao Y."/>
            <person name="Jia J."/>
        </authorList>
    </citation>
    <scope>NUCLEOTIDE SEQUENCE [LARGE SCALE GENOMIC DNA]</scope>
    <source>
        <strain evidence="8">cv. AL8/78</strain>
    </source>
</reference>
<dbReference type="InterPro" id="IPR036282">
    <property type="entry name" value="Glutathione-S-Trfase_C_sf"/>
</dbReference>
<keyword evidence="2" id="KW-0808">Transferase</keyword>
<dbReference type="SFLD" id="SFLDS00019">
    <property type="entry name" value="Glutathione_Transferase_(cytos"/>
    <property type="match status" value="1"/>
</dbReference>
<dbReference type="Pfam" id="PF00043">
    <property type="entry name" value="GST_C"/>
    <property type="match status" value="1"/>
</dbReference>
<dbReference type="CDD" id="cd03058">
    <property type="entry name" value="GST_N_Tau"/>
    <property type="match status" value="1"/>
</dbReference>
<dbReference type="EnsemblPlants" id="AET3Gv21181800.1">
    <property type="protein sequence ID" value="AET3Gv21181800.1"/>
    <property type="gene ID" value="AET3Gv21181800"/>
</dbReference>
<protein>
    <recommendedName>
        <fullName evidence="1">glutathione transferase</fullName>
        <ecNumber evidence="1">2.5.1.18</ecNumber>
    </recommendedName>
</protein>